<feature type="region of interest" description="Disordered" evidence="1">
    <location>
        <begin position="265"/>
        <end position="304"/>
    </location>
</feature>
<gene>
    <name evidence="2" type="ORF">GCK32_022836</name>
</gene>
<evidence type="ECO:0000313" key="3">
    <source>
        <dbReference type="Proteomes" id="UP001331761"/>
    </source>
</evidence>
<feature type="compositionally biased region" description="Polar residues" evidence="1">
    <location>
        <begin position="284"/>
        <end position="294"/>
    </location>
</feature>
<protein>
    <submittedName>
        <fullName evidence="2">Uncharacterized protein</fullName>
    </submittedName>
</protein>
<organism evidence="2 3">
    <name type="scientific">Trichostrongylus colubriformis</name>
    <name type="common">Black scour worm</name>
    <dbReference type="NCBI Taxonomy" id="6319"/>
    <lineage>
        <taxon>Eukaryota</taxon>
        <taxon>Metazoa</taxon>
        <taxon>Ecdysozoa</taxon>
        <taxon>Nematoda</taxon>
        <taxon>Chromadorea</taxon>
        <taxon>Rhabditida</taxon>
        <taxon>Rhabditina</taxon>
        <taxon>Rhabditomorpha</taxon>
        <taxon>Strongyloidea</taxon>
        <taxon>Trichostrongylidae</taxon>
        <taxon>Trichostrongylus</taxon>
    </lineage>
</organism>
<feature type="non-terminal residue" evidence="2">
    <location>
        <position position="823"/>
    </location>
</feature>
<evidence type="ECO:0000256" key="1">
    <source>
        <dbReference type="SAM" id="MobiDB-lite"/>
    </source>
</evidence>
<proteinExistence type="predicted"/>
<dbReference type="EMBL" id="WIXE01019876">
    <property type="protein sequence ID" value="KAK5969680.1"/>
    <property type="molecule type" value="Genomic_DNA"/>
</dbReference>
<sequence length="823" mass="91313">MNLLENALTETEPQNLSNDMQVVLSMLQLLDLRGVRALHGPTVYVAYYKPEGEIEEEPESRIYMTHLPQAKHNDHGSALVREKLNCALLNATNRICASAKKTVKIRDHLSLVGPPLSVESRLVDIMVKRLESGSRVVVPYCLTTNFVALHRGNEPAEGFLDLLKRLALLLYRNNKTIIDDAKSGSSPTAIALKENLTVDRHRLSAALLYLLCTRYGPDDSALDAYTSNDWRKHSKMLNMIWMHADRDEASVRLYDGEEASLLEDSRVKAKDVSEAQPADPNIEKSGSTSREGSASGTGGSPDIENYEEDEYMEIQDDDFDGIPCGLYRRASLKPPTDIIYECARVYLDLPACVYYYREGQKNCEAQVGGRMVATLTEDEALKLPGVQFCEGIGTNMDLLKIAPSISNVILGQSDVDWKASMHAINKIIPIGAQLYQAQKWFPLMRATIPQDECVAAWVCVWNRWHERIVTEYIRRYDSNAIIEVTINPNGYKPILSWHDLSPNGEALDRLYNDVMEASLGRGVYFQDNGISLYDQAVVADLLCAEAPLLIKIRLSGVTKSIRPWSNCVRMEAYAGKMPVAAFGSTSPVEGNPGVSKPYSEWLTTNKERLMNSSQYLQSIMRVSTRLQMTEACTVGYWISSQLTGGQGISEKGHFYFAAPLTGLCVGADLTIPRPCFPPPLAYLFTTRNMSNIPSAPAVLGQFQVGKDRLLVSSVGWNCVHYMAVQAWHLGQELHPFGFYASKGVAPSYARLKLIEGYLNTYDSLIRGDQSGNVEAVGGIPTATALLCGIVKAMTGLRVPIVIQCRLKYLLNLNTSFGVDFCQL</sequence>
<dbReference type="AlphaFoldDB" id="A0AAN8F3J4"/>
<evidence type="ECO:0000313" key="2">
    <source>
        <dbReference type="EMBL" id="KAK5969680.1"/>
    </source>
</evidence>
<accession>A0AAN8F3J4</accession>
<reference evidence="2 3" key="1">
    <citation type="submission" date="2019-10" db="EMBL/GenBank/DDBJ databases">
        <title>Assembly and Annotation for the nematode Trichostrongylus colubriformis.</title>
        <authorList>
            <person name="Martin J."/>
        </authorList>
    </citation>
    <scope>NUCLEOTIDE SEQUENCE [LARGE SCALE GENOMIC DNA]</scope>
    <source>
        <strain evidence="2">G859</strain>
        <tissue evidence="2">Whole worm</tissue>
    </source>
</reference>
<comment type="caution">
    <text evidence="2">The sequence shown here is derived from an EMBL/GenBank/DDBJ whole genome shotgun (WGS) entry which is preliminary data.</text>
</comment>
<name>A0AAN8F3J4_TRICO</name>
<keyword evidence="3" id="KW-1185">Reference proteome</keyword>
<dbReference type="Proteomes" id="UP001331761">
    <property type="component" value="Unassembled WGS sequence"/>
</dbReference>